<feature type="transmembrane region" description="Helical" evidence="8">
    <location>
        <begin position="330"/>
        <end position="352"/>
    </location>
</feature>
<feature type="transmembrane region" description="Helical" evidence="8">
    <location>
        <begin position="49"/>
        <end position="75"/>
    </location>
</feature>
<dbReference type="GeneID" id="27363358"/>
<protein>
    <recommendedName>
        <fullName evidence="10">Major facilitator superfamily (MFS) profile domain-containing protein</fullName>
    </recommendedName>
</protein>
<organism evidence="11 12">
    <name type="scientific">Exophiala oligosperma</name>
    <dbReference type="NCBI Taxonomy" id="215243"/>
    <lineage>
        <taxon>Eukaryota</taxon>
        <taxon>Fungi</taxon>
        <taxon>Dikarya</taxon>
        <taxon>Ascomycota</taxon>
        <taxon>Pezizomycotina</taxon>
        <taxon>Eurotiomycetes</taxon>
        <taxon>Chaetothyriomycetidae</taxon>
        <taxon>Chaetothyriales</taxon>
        <taxon>Herpotrichiellaceae</taxon>
        <taxon>Exophiala</taxon>
    </lineage>
</organism>
<evidence type="ECO:0000256" key="4">
    <source>
        <dbReference type="ARBA" id="ARBA00022692"/>
    </source>
</evidence>
<dbReference type="PROSITE" id="PS00217">
    <property type="entry name" value="SUGAR_TRANSPORT_2"/>
    <property type="match status" value="1"/>
</dbReference>
<dbReference type="EMBL" id="KN847356">
    <property type="protein sequence ID" value="KIW36469.1"/>
    <property type="molecule type" value="Genomic_DNA"/>
</dbReference>
<dbReference type="RefSeq" id="XP_016256685.1">
    <property type="nucleotide sequence ID" value="XM_016412931.1"/>
</dbReference>
<dbReference type="GO" id="GO:0016020">
    <property type="term" value="C:membrane"/>
    <property type="evidence" value="ECO:0007669"/>
    <property type="project" value="UniProtKB-SubCell"/>
</dbReference>
<dbReference type="InterPro" id="IPR020846">
    <property type="entry name" value="MFS_dom"/>
</dbReference>
<feature type="signal peptide" evidence="9">
    <location>
        <begin position="1"/>
        <end position="24"/>
    </location>
</feature>
<name>A0A0D2DL89_9EURO</name>
<dbReference type="AlphaFoldDB" id="A0A0D2DL89"/>
<feature type="transmembrane region" description="Helical" evidence="8">
    <location>
        <begin position="397"/>
        <end position="415"/>
    </location>
</feature>
<comment type="subcellular location">
    <subcellularLocation>
        <location evidence="1">Membrane</location>
        <topology evidence="1">Multi-pass membrane protein</topology>
    </subcellularLocation>
</comment>
<feature type="domain" description="Major facilitator superfamily (MFS) profile" evidence="10">
    <location>
        <begin position="10"/>
        <end position="452"/>
    </location>
</feature>
<proteinExistence type="inferred from homology"/>
<evidence type="ECO:0000256" key="8">
    <source>
        <dbReference type="SAM" id="Phobius"/>
    </source>
</evidence>
<reference evidence="11 12" key="1">
    <citation type="submission" date="2015-01" db="EMBL/GenBank/DDBJ databases">
        <title>The Genome Sequence of Exophiala oligosperma CBS72588.</title>
        <authorList>
            <consortium name="The Broad Institute Genomics Platform"/>
            <person name="Cuomo C."/>
            <person name="de Hoog S."/>
            <person name="Gorbushina A."/>
            <person name="Stielow B."/>
            <person name="Teixiera M."/>
            <person name="Abouelleil A."/>
            <person name="Chapman S.B."/>
            <person name="Priest M."/>
            <person name="Young S.K."/>
            <person name="Wortman J."/>
            <person name="Nusbaum C."/>
            <person name="Birren B."/>
        </authorList>
    </citation>
    <scope>NUCLEOTIDE SEQUENCE [LARGE SCALE GENOMIC DNA]</scope>
    <source>
        <strain evidence="11 12">CBS 72588</strain>
    </source>
</reference>
<dbReference type="InterPro" id="IPR005829">
    <property type="entry name" value="Sugar_transporter_CS"/>
</dbReference>
<dbReference type="InterPro" id="IPR050360">
    <property type="entry name" value="MFS_Sugar_Transporters"/>
</dbReference>
<evidence type="ECO:0000256" key="7">
    <source>
        <dbReference type="RuleBase" id="RU003346"/>
    </source>
</evidence>
<sequence length="496" mass="54335">MHLSLVQFAIVLLVALGSLSYGYSASIISTTLGQPTFLSYFHLDRASNATQLIGAMNGLFQGGGLIGALSCFCLADNFGRKKALMAAALLTIIGGGLQSGSVHIAMYIVARLITGIAVGALLTLVPLYQSEIAPPQIRGLLVGMHGTMICAGYSLSSWVGFGFYFVDASGAQWRIPLAFQCVLPILLLSGLWLVPESPRWLLNNDRTDEALTCFTATRAESVDQEDTAGIDQEFQLLHSQIVRERRNRALWNDFFRKPSLRKRCLLGFGTMVAAQCTGTLVFANYSALLYHGLGFSVIRQLLMQSIWITCSFVCNGLCALIVDRVGRVRLLTIGLIGCLSSLIGEMTTLAVYEKTGSRAVASGAVFFLFWQLFWYGCCVDANTYIYTSEIFPTHLRARGLGVSISGLFASSIIFVESAPTAFADVGYKYYALFVSLNTIAIFVVYFTFPETKGKRLEDIAAIFGDHITLEDTNMERLHRQFQGEEKEGVAIMEVEN</sequence>
<evidence type="ECO:0000313" key="12">
    <source>
        <dbReference type="Proteomes" id="UP000053342"/>
    </source>
</evidence>
<comment type="similarity">
    <text evidence="2 7">Belongs to the major facilitator superfamily. Sugar transporter (TC 2.A.1.1) family.</text>
</comment>
<dbReference type="VEuPathDB" id="FungiDB:PV06_11284"/>
<dbReference type="GO" id="GO:0005351">
    <property type="term" value="F:carbohydrate:proton symporter activity"/>
    <property type="evidence" value="ECO:0007669"/>
    <property type="project" value="TreeGrafter"/>
</dbReference>
<dbReference type="Pfam" id="PF00083">
    <property type="entry name" value="Sugar_tr"/>
    <property type="match status" value="1"/>
</dbReference>
<gene>
    <name evidence="11" type="ORF">PV06_11284</name>
</gene>
<dbReference type="InterPro" id="IPR036259">
    <property type="entry name" value="MFS_trans_sf"/>
</dbReference>
<feature type="transmembrane region" description="Helical" evidence="8">
    <location>
        <begin position="305"/>
        <end position="323"/>
    </location>
</feature>
<dbReference type="PROSITE" id="PS50850">
    <property type="entry name" value="MFS"/>
    <property type="match status" value="1"/>
</dbReference>
<feature type="transmembrane region" description="Helical" evidence="8">
    <location>
        <begin position="264"/>
        <end position="285"/>
    </location>
</feature>
<keyword evidence="6 8" id="KW-0472">Membrane</keyword>
<evidence type="ECO:0000256" key="9">
    <source>
        <dbReference type="SAM" id="SignalP"/>
    </source>
</evidence>
<feature type="transmembrane region" description="Helical" evidence="8">
    <location>
        <begin position="140"/>
        <end position="165"/>
    </location>
</feature>
<dbReference type="OrthoDB" id="6612291at2759"/>
<evidence type="ECO:0000256" key="5">
    <source>
        <dbReference type="ARBA" id="ARBA00022989"/>
    </source>
</evidence>
<dbReference type="NCBIfam" id="TIGR00879">
    <property type="entry name" value="SP"/>
    <property type="match status" value="1"/>
</dbReference>
<feature type="transmembrane region" description="Helical" evidence="8">
    <location>
        <begin position="104"/>
        <end position="128"/>
    </location>
</feature>
<evidence type="ECO:0000259" key="10">
    <source>
        <dbReference type="PROSITE" id="PS50850"/>
    </source>
</evidence>
<evidence type="ECO:0000256" key="3">
    <source>
        <dbReference type="ARBA" id="ARBA00022448"/>
    </source>
</evidence>
<keyword evidence="12" id="KW-1185">Reference proteome</keyword>
<keyword evidence="5 8" id="KW-1133">Transmembrane helix</keyword>
<feature type="transmembrane region" description="Helical" evidence="8">
    <location>
        <begin position="427"/>
        <end position="448"/>
    </location>
</feature>
<evidence type="ECO:0000256" key="1">
    <source>
        <dbReference type="ARBA" id="ARBA00004141"/>
    </source>
</evidence>
<dbReference type="SUPFAM" id="SSF103473">
    <property type="entry name" value="MFS general substrate transporter"/>
    <property type="match status" value="1"/>
</dbReference>
<evidence type="ECO:0000313" key="11">
    <source>
        <dbReference type="EMBL" id="KIW36469.1"/>
    </source>
</evidence>
<evidence type="ECO:0000256" key="2">
    <source>
        <dbReference type="ARBA" id="ARBA00010992"/>
    </source>
</evidence>
<accession>A0A0D2DL89</accession>
<feature type="transmembrane region" description="Helical" evidence="8">
    <location>
        <begin position="364"/>
        <end position="385"/>
    </location>
</feature>
<dbReference type="InterPro" id="IPR003663">
    <property type="entry name" value="Sugar/inositol_transpt"/>
</dbReference>
<dbReference type="PANTHER" id="PTHR48022:SF11">
    <property type="entry name" value="MONOSACCHARIDE TRANSPORTER (HXT8), PUTATIVE (AFU_ORTHOLOGUE AFUA_2G08120)-RELATED"/>
    <property type="match status" value="1"/>
</dbReference>
<keyword evidence="3 7" id="KW-0813">Transport</keyword>
<keyword evidence="9" id="KW-0732">Signal</keyword>
<evidence type="ECO:0000256" key="6">
    <source>
        <dbReference type="ARBA" id="ARBA00023136"/>
    </source>
</evidence>
<keyword evidence="4 8" id="KW-0812">Transmembrane</keyword>
<dbReference type="HOGENOM" id="CLU_001265_30_13_1"/>
<feature type="transmembrane region" description="Helical" evidence="8">
    <location>
        <begin position="177"/>
        <end position="194"/>
    </location>
</feature>
<dbReference type="PRINTS" id="PR00171">
    <property type="entry name" value="SUGRTRNSPORT"/>
</dbReference>
<dbReference type="Gene3D" id="1.20.1250.20">
    <property type="entry name" value="MFS general substrate transporter like domains"/>
    <property type="match status" value="1"/>
</dbReference>
<dbReference type="PANTHER" id="PTHR48022">
    <property type="entry name" value="PLASTIDIC GLUCOSE TRANSPORTER 4"/>
    <property type="match status" value="1"/>
</dbReference>
<dbReference type="Proteomes" id="UP000053342">
    <property type="component" value="Unassembled WGS sequence"/>
</dbReference>
<dbReference type="InterPro" id="IPR005828">
    <property type="entry name" value="MFS_sugar_transport-like"/>
</dbReference>
<feature type="chain" id="PRO_5002240505" description="Major facilitator superfamily (MFS) profile domain-containing protein" evidence="9">
    <location>
        <begin position="25"/>
        <end position="496"/>
    </location>
</feature>
<feature type="transmembrane region" description="Helical" evidence="8">
    <location>
        <begin position="82"/>
        <end position="98"/>
    </location>
</feature>